<name>A0A9Q1HLU3_HOLLE</name>
<evidence type="ECO:0000256" key="1">
    <source>
        <dbReference type="SAM" id="MobiDB-lite"/>
    </source>
</evidence>
<sequence>MLQALEARNTYDLKFKSDAARVKGVSCLKGVEGLTVTPYDGSVAVTVLYLPFEVDQRLGVSRLKGLEGLTVTPYDRSVVVTVLYPNFEVDQGLVARVLSQYGTVSDMRWVTYQEGELKGILNGKRQFRMVFRGGARSQVVSQQTLWQVPAARASADLGPAHEPSQSGPEPIVEEPRSPSPDEVAHQVEKAFLAAKQCEGVSGTPEAGPPSSSPSTPGEAGLSTVENDLQLSSDSETDFAMSDAGGPASEPPPKDPPSGEGWFDLCEGVETESKLKRSASGEESVEGIHPGPPLPSPCKNKKARSETDV</sequence>
<protein>
    <submittedName>
        <fullName evidence="2">Uncharacterized protein</fullName>
    </submittedName>
</protein>
<keyword evidence="3" id="KW-1185">Reference proteome</keyword>
<accession>A0A9Q1HLU3</accession>
<evidence type="ECO:0000313" key="2">
    <source>
        <dbReference type="EMBL" id="KAJ8050296.1"/>
    </source>
</evidence>
<reference evidence="2" key="1">
    <citation type="submission" date="2021-10" db="EMBL/GenBank/DDBJ databases">
        <title>Tropical sea cucumber genome reveals ecological adaptation and Cuvierian tubules defense mechanism.</title>
        <authorList>
            <person name="Chen T."/>
        </authorList>
    </citation>
    <scope>NUCLEOTIDE SEQUENCE</scope>
    <source>
        <strain evidence="2">Nanhai2018</strain>
        <tissue evidence="2">Muscle</tissue>
    </source>
</reference>
<dbReference type="EMBL" id="JAIZAY010000001">
    <property type="protein sequence ID" value="KAJ8050296.1"/>
    <property type="molecule type" value="Genomic_DNA"/>
</dbReference>
<gene>
    <name evidence="2" type="ORF">HOLleu_03440</name>
</gene>
<feature type="compositionally biased region" description="Polar residues" evidence="1">
    <location>
        <begin position="223"/>
        <end position="233"/>
    </location>
</feature>
<proteinExistence type="predicted"/>
<evidence type="ECO:0000313" key="3">
    <source>
        <dbReference type="Proteomes" id="UP001152320"/>
    </source>
</evidence>
<feature type="region of interest" description="Disordered" evidence="1">
    <location>
        <begin position="199"/>
        <end position="308"/>
    </location>
</feature>
<comment type="caution">
    <text evidence="2">The sequence shown here is derived from an EMBL/GenBank/DDBJ whole genome shotgun (WGS) entry which is preliminary data.</text>
</comment>
<feature type="region of interest" description="Disordered" evidence="1">
    <location>
        <begin position="155"/>
        <end position="183"/>
    </location>
</feature>
<dbReference type="Proteomes" id="UP001152320">
    <property type="component" value="Chromosome 1"/>
</dbReference>
<organism evidence="2 3">
    <name type="scientific">Holothuria leucospilota</name>
    <name type="common">Black long sea cucumber</name>
    <name type="synonym">Mertensiothuria leucospilota</name>
    <dbReference type="NCBI Taxonomy" id="206669"/>
    <lineage>
        <taxon>Eukaryota</taxon>
        <taxon>Metazoa</taxon>
        <taxon>Echinodermata</taxon>
        <taxon>Eleutherozoa</taxon>
        <taxon>Echinozoa</taxon>
        <taxon>Holothuroidea</taxon>
        <taxon>Aspidochirotacea</taxon>
        <taxon>Aspidochirotida</taxon>
        <taxon>Holothuriidae</taxon>
        <taxon>Holothuria</taxon>
    </lineage>
</organism>
<dbReference type="AlphaFoldDB" id="A0A9Q1HLU3"/>